<accession>A0ABY3X1P4</accession>
<dbReference type="Proteomes" id="UP000829542">
    <property type="component" value="Chromosome"/>
</dbReference>
<sequence>MLNTSFQPMLSHLFSNIVFKENIGQCPFSTKALTKCITTEINEQFTKLHQQHKAACEGNIITLSEIIEGEKRLTKPYQIAIIAYPDEVANTEKSIQSEHNLLLFFTKEKDSLQDYLETLDHYGAALKPHAVTIEGKPATIQILEQYYDFNVGTFNDYR</sequence>
<proteinExistence type="predicted"/>
<gene>
    <name evidence="1" type="ORF">MMG00_02595</name>
</gene>
<dbReference type="RefSeq" id="WP_242150964.1">
    <property type="nucleotide sequence ID" value="NZ_CP093379.1"/>
</dbReference>
<name>A0ABY3X1P4_9GAMM</name>
<organism evidence="1 2">
    <name type="scientific">Ignatzschineria rhizosphaerae</name>
    <dbReference type="NCBI Taxonomy" id="2923279"/>
    <lineage>
        <taxon>Bacteria</taxon>
        <taxon>Pseudomonadati</taxon>
        <taxon>Pseudomonadota</taxon>
        <taxon>Gammaproteobacteria</taxon>
        <taxon>Cardiobacteriales</taxon>
        <taxon>Ignatzschineriaceae</taxon>
        <taxon>Ignatzschineria</taxon>
    </lineage>
</organism>
<keyword evidence="2" id="KW-1185">Reference proteome</keyword>
<reference evidence="1 2" key="1">
    <citation type="submission" date="2022-03" db="EMBL/GenBank/DDBJ databases">
        <title>Ignatzschineria rhizosphaerae HR5S32.</title>
        <authorList>
            <person name="Sun J.Q."/>
            <person name="Feng J.Y."/>
        </authorList>
    </citation>
    <scope>NUCLEOTIDE SEQUENCE [LARGE SCALE GENOMIC DNA]</scope>
    <source>
        <strain evidence="1 2">HR5S32</strain>
    </source>
</reference>
<evidence type="ECO:0000313" key="2">
    <source>
        <dbReference type="Proteomes" id="UP000829542"/>
    </source>
</evidence>
<protein>
    <submittedName>
        <fullName evidence="1">Uncharacterized protein</fullName>
    </submittedName>
</protein>
<dbReference type="EMBL" id="CP093379">
    <property type="protein sequence ID" value="UNM96764.1"/>
    <property type="molecule type" value="Genomic_DNA"/>
</dbReference>
<evidence type="ECO:0000313" key="1">
    <source>
        <dbReference type="EMBL" id="UNM96764.1"/>
    </source>
</evidence>